<reference evidence="1 2" key="2">
    <citation type="journal article" date="2022" name="Mol. Ecol. Resour.">
        <title>The genomes of chicory, endive, great burdock and yacon provide insights into Asteraceae paleo-polyploidization history and plant inulin production.</title>
        <authorList>
            <person name="Fan W."/>
            <person name="Wang S."/>
            <person name="Wang H."/>
            <person name="Wang A."/>
            <person name="Jiang F."/>
            <person name="Liu H."/>
            <person name="Zhao H."/>
            <person name="Xu D."/>
            <person name="Zhang Y."/>
        </authorList>
    </citation>
    <scope>NUCLEOTIDE SEQUENCE [LARGE SCALE GENOMIC DNA]</scope>
    <source>
        <strain evidence="2">cv. Yunnan</strain>
        <tissue evidence="1">Leaves</tissue>
    </source>
</reference>
<comment type="caution">
    <text evidence="1">The sequence shown here is derived from an EMBL/GenBank/DDBJ whole genome shotgun (WGS) entry which is preliminary data.</text>
</comment>
<organism evidence="1 2">
    <name type="scientific">Smallanthus sonchifolius</name>
    <dbReference type="NCBI Taxonomy" id="185202"/>
    <lineage>
        <taxon>Eukaryota</taxon>
        <taxon>Viridiplantae</taxon>
        <taxon>Streptophyta</taxon>
        <taxon>Embryophyta</taxon>
        <taxon>Tracheophyta</taxon>
        <taxon>Spermatophyta</taxon>
        <taxon>Magnoliopsida</taxon>
        <taxon>eudicotyledons</taxon>
        <taxon>Gunneridae</taxon>
        <taxon>Pentapetalae</taxon>
        <taxon>asterids</taxon>
        <taxon>campanulids</taxon>
        <taxon>Asterales</taxon>
        <taxon>Asteraceae</taxon>
        <taxon>Asteroideae</taxon>
        <taxon>Heliantheae alliance</taxon>
        <taxon>Millerieae</taxon>
        <taxon>Smallanthus</taxon>
    </lineage>
</organism>
<dbReference type="EMBL" id="CM042043">
    <property type="protein sequence ID" value="KAI3696558.1"/>
    <property type="molecule type" value="Genomic_DNA"/>
</dbReference>
<name>A0ACB8ZGY2_9ASTR</name>
<sequence length="771" mass="82390">MPKKNDPPPSALLPRRSTRGTSKLPSQSEGDETEILGAPHVGKVDLQEGLASTPQPLLMNTTVCDINKESSGDETEILGAPHVGKVDLQEGLASTPQPLLMNTTVCDINKESSDPPPSALLPRRSTQGTSKLPSQSEGDETEILGAPHVGNVDLQEGLASTPQPLLMNTTVCVEIPPPFGVFLPQNPESAPPRAVCRDGDVEPGTQSEPPLGATEILAPAPSSVGRFEAPHLRKYTNTRRGSPYTKPERVGPIRSPGLRAARTERHHHRPVGSSSPVSKSSGFNLDAQNNPGKDSTSPVGLETSIMSGSTSDTGNREQSHPQDGQIDGGNPLQAMNVEVQKLMDCSYESRPGLQSDPIQAIQSVWNSPISDERRWALLKCKVKKKNPVRVKVSFQYDNTAHPIGSQGINGLGGKQKGAAPAASQITKPHCASSGVATGPASSKPKQVNMGFNYSRAVQGGKGSLNQLRGTPPVAANCATACPISTHAAPKNPTVNSAPHYSSMDIDTSNRFSVLDIPNSIKLSKLVEIQDDLYPPDHGMVDGMDVETTQEKRNVSEVCQLNREHSNGTRILPESILSPPKSGKSPSPVQLGPDGSGMTYGISADVDVVDQWCPGQWDYFNDMCTLMGLDPDNCIEDVESDSKNGTPHFLSAQMKVGMPSVSKSTQQSFRDKFPRVNGFCLVLAMGFGYHSDWHLGCGSLVDWALGHLVNLFFLAGDRRDGVAYAQLGSFFDPPIAPYGPKGLLLGWFGLLIEAGPSWVFIEDVECLSLGPL</sequence>
<keyword evidence="2" id="KW-1185">Reference proteome</keyword>
<accession>A0ACB8ZGY2</accession>
<proteinExistence type="predicted"/>
<reference evidence="2" key="1">
    <citation type="journal article" date="2022" name="Mol. Ecol. Resour.">
        <title>The genomes of chicory, endive, great burdock and yacon provide insights into Asteraceae palaeo-polyploidization history and plant inulin production.</title>
        <authorList>
            <person name="Fan W."/>
            <person name="Wang S."/>
            <person name="Wang H."/>
            <person name="Wang A."/>
            <person name="Jiang F."/>
            <person name="Liu H."/>
            <person name="Zhao H."/>
            <person name="Xu D."/>
            <person name="Zhang Y."/>
        </authorList>
    </citation>
    <scope>NUCLEOTIDE SEQUENCE [LARGE SCALE GENOMIC DNA]</scope>
    <source>
        <strain evidence="2">cv. Yunnan</strain>
    </source>
</reference>
<gene>
    <name evidence="1" type="ORF">L1987_79577</name>
</gene>
<evidence type="ECO:0000313" key="2">
    <source>
        <dbReference type="Proteomes" id="UP001056120"/>
    </source>
</evidence>
<protein>
    <submittedName>
        <fullName evidence="1">Uncharacterized protein</fullName>
    </submittedName>
</protein>
<evidence type="ECO:0000313" key="1">
    <source>
        <dbReference type="EMBL" id="KAI3696558.1"/>
    </source>
</evidence>
<dbReference type="Proteomes" id="UP001056120">
    <property type="component" value="Linkage Group LG26"/>
</dbReference>